<organism evidence="3 4">
    <name type="scientific">Clostridium fessum</name>
    <dbReference type="NCBI Taxonomy" id="2126740"/>
    <lineage>
        <taxon>Bacteria</taxon>
        <taxon>Bacillati</taxon>
        <taxon>Bacillota</taxon>
        <taxon>Clostridia</taxon>
        <taxon>Eubacteriales</taxon>
        <taxon>Clostridiaceae</taxon>
        <taxon>Clostridium</taxon>
    </lineage>
</organism>
<gene>
    <name evidence="3" type="ORF">C7U56_13485</name>
</gene>
<feature type="region of interest" description="Disordered" evidence="1">
    <location>
        <begin position="462"/>
        <end position="496"/>
    </location>
</feature>
<sequence>MKKKVEILAPAGSFDSMKAAVAAGADAVYMGGSRFGARAYAENPDETGMLEAINYVHLHGRQLYMTVNTLVKEDEMDDLYDYLLPYYQAGLDAVIVQDMGVFSYIREHFPDLPVHASTQMTITGPEGAALMTRMGAVRIVTARELSLEEIRRIYQETGVEIESFVHGALCYCYSGQCLFSSLIGGRSGNRGRCAQTCRLPFDVLRRLDENNPNENKNKKKENGVLNPGDSKYVLSLKDLCTLDILPDILEAGVYSLKIEGRMKSSRYTAGVVRLYRKYVDLYLKNGRKGYRVDPKDRKELLDLFDRGGQTLGYYTEHNGRDMVVCHEKPAFRQENRELYQYLDKTYVEAEVKEPVQGFARVCEGEPLQLTLQYEDPLTGESRMAGGIGAVVQTAVKQPMSKERIEKQLGKTGNTPYYFENLEVETGGSPFVPVQELNELRRSAFEQLTEEILRPYRREIPENRACGTGKGWQNPEEKNLEENNQTGSESEKTSPAQDVELTADLPVQSQKTLFENKKGNKTALYHIHVSVEHPAQLKVALSVPEVGAIYLDSAEFGAEQWNEWVSRCHEADKQCLLVMPHIFRDRAKEYFETHRSRLESAGFDGLVIRAWEELELVREWKISIPLVMDYGIYTMNHRAEDFVREMAPELSMRFTLPVELNSRELGARDSRERELLVYGSIPVMVTAQCIRKTVEGCSKCPEYLYLRDRKKKVFPVRNQCRFCCNTIYNSSPLSLLKDKKQIDRLQPEVLRLAFTSESAAQTGEVLDAYVKTFLHQEPVELEGEFTRGHFKRGVE</sequence>
<evidence type="ECO:0000313" key="3">
    <source>
        <dbReference type="EMBL" id="PST36236.1"/>
    </source>
</evidence>
<proteinExistence type="predicted"/>
<feature type="compositionally biased region" description="Polar residues" evidence="1">
    <location>
        <begin position="481"/>
        <end position="495"/>
    </location>
</feature>
<reference evidence="3 4" key="1">
    <citation type="submission" date="2018-03" db="EMBL/GenBank/DDBJ databases">
        <title>Lachnoclostridium SNUG30386 gen.nov., sp.nov., isolated from human faeces.</title>
        <authorList>
            <person name="Seo B."/>
            <person name="Jeon K."/>
            <person name="Ko G."/>
        </authorList>
    </citation>
    <scope>NUCLEOTIDE SEQUENCE [LARGE SCALE GENOMIC DNA]</scope>
    <source>
        <strain evidence="3 4">SNUG30386</strain>
    </source>
</reference>
<dbReference type="PANTHER" id="PTHR30217">
    <property type="entry name" value="PEPTIDASE U32 FAMILY"/>
    <property type="match status" value="1"/>
</dbReference>
<name>A0A2T3FLT6_9CLOT</name>
<dbReference type="PANTHER" id="PTHR30217:SF10">
    <property type="entry name" value="23S RRNA 5-HYDROXYCYTIDINE C2501 SYNTHASE"/>
    <property type="match status" value="1"/>
</dbReference>
<evidence type="ECO:0000259" key="2">
    <source>
        <dbReference type="Pfam" id="PF12392"/>
    </source>
</evidence>
<dbReference type="Pfam" id="PF12392">
    <property type="entry name" value="DUF3656"/>
    <property type="match status" value="1"/>
</dbReference>
<dbReference type="Pfam" id="PF01136">
    <property type="entry name" value="Peptidase_U32"/>
    <property type="match status" value="1"/>
</dbReference>
<feature type="domain" description="Peptidase U32 collagenase" evidence="2">
    <location>
        <begin position="331"/>
        <end position="451"/>
    </location>
</feature>
<dbReference type="InterPro" id="IPR001539">
    <property type="entry name" value="Peptidase_U32"/>
</dbReference>
<evidence type="ECO:0000256" key="1">
    <source>
        <dbReference type="SAM" id="MobiDB-lite"/>
    </source>
</evidence>
<dbReference type="Proteomes" id="UP000241048">
    <property type="component" value="Unassembled WGS sequence"/>
</dbReference>
<evidence type="ECO:0000313" key="4">
    <source>
        <dbReference type="Proteomes" id="UP000241048"/>
    </source>
</evidence>
<dbReference type="AlphaFoldDB" id="A0A2T3FLT6"/>
<keyword evidence="4" id="KW-1185">Reference proteome</keyword>
<dbReference type="EMBL" id="PYLO01000005">
    <property type="protein sequence ID" value="PST36236.1"/>
    <property type="molecule type" value="Genomic_DNA"/>
</dbReference>
<protein>
    <submittedName>
        <fullName evidence="3">Peptidase U32</fullName>
    </submittedName>
</protein>
<dbReference type="InterPro" id="IPR051454">
    <property type="entry name" value="RNA/ubiquinone_mod_enzymes"/>
</dbReference>
<dbReference type="RefSeq" id="WP_107001649.1">
    <property type="nucleotide sequence ID" value="NZ_JAQDZI010000014.1"/>
</dbReference>
<accession>A0A2T3FLT6</accession>
<dbReference type="InterPro" id="IPR020988">
    <property type="entry name" value="Pept_U32_collagenase"/>
</dbReference>
<comment type="caution">
    <text evidence="3">The sequence shown here is derived from an EMBL/GenBank/DDBJ whole genome shotgun (WGS) entry which is preliminary data.</text>
</comment>